<evidence type="ECO:0000256" key="2">
    <source>
        <dbReference type="ARBA" id="ARBA00023157"/>
    </source>
</evidence>
<dbReference type="InterPro" id="IPR009003">
    <property type="entry name" value="Peptidase_S1_PA"/>
</dbReference>
<keyword evidence="2" id="KW-1015">Disulfide bond</keyword>
<dbReference type="PROSITE" id="PS50240">
    <property type="entry name" value="TRYPSIN_DOM"/>
    <property type="match status" value="1"/>
</dbReference>
<evidence type="ECO:0000256" key="3">
    <source>
        <dbReference type="SAM" id="MobiDB-lite"/>
    </source>
</evidence>
<proteinExistence type="predicted"/>
<accession>A0ABD3N3I0</accession>
<feature type="region of interest" description="Disordered" evidence="3">
    <location>
        <begin position="267"/>
        <end position="292"/>
    </location>
</feature>
<dbReference type="PANTHER" id="PTHR24276">
    <property type="entry name" value="POLYSERASE-RELATED"/>
    <property type="match status" value="1"/>
</dbReference>
<evidence type="ECO:0000313" key="6">
    <source>
        <dbReference type="Proteomes" id="UP001530293"/>
    </source>
</evidence>
<reference evidence="5 6" key="1">
    <citation type="submission" date="2024-10" db="EMBL/GenBank/DDBJ databases">
        <title>Updated reference genomes for cyclostephanoid diatoms.</title>
        <authorList>
            <person name="Roberts W.R."/>
            <person name="Alverson A.J."/>
        </authorList>
    </citation>
    <scope>NUCLEOTIDE SEQUENCE [LARGE SCALE GENOMIC DNA]</scope>
    <source>
        <strain evidence="5 6">AJA232-27</strain>
    </source>
</reference>
<dbReference type="SUPFAM" id="SSF50494">
    <property type="entry name" value="Trypsin-like serine proteases"/>
    <property type="match status" value="1"/>
</dbReference>
<feature type="region of interest" description="Disordered" evidence="3">
    <location>
        <begin position="422"/>
        <end position="450"/>
    </location>
</feature>
<evidence type="ECO:0000313" key="5">
    <source>
        <dbReference type="EMBL" id="KAL3770547.1"/>
    </source>
</evidence>
<comment type="caution">
    <text evidence="5">The sequence shown here is derived from an EMBL/GenBank/DDBJ whole genome shotgun (WGS) entry which is preliminary data.</text>
</comment>
<dbReference type="AlphaFoldDB" id="A0ABD3N3I0"/>
<dbReference type="InterPro" id="IPR018114">
    <property type="entry name" value="TRYPSIN_HIS"/>
</dbReference>
<keyword evidence="6" id="KW-1185">Reference proteome</keyword>
<dbReference type="InterPro" id="IPR050430">
    <property type="entry name" value="Peptidase_S1"/>
</dbReference>
<dbReference type="PROSITE" id="PS00134">
    <property type="entry name" value="TRYPSIN_HIS"/>
    <property type="match status" value="1"/>
</dbReference>
<dbReference type="InterPro" id="IPR043504">
    <property type="entry name" value="Peptidase_S1_PA_chymotrypsin"/>
</dbReference>
<gene>
    <name evidence="5" type="ORF">ACHAWU_007819</name>
</gene>
<name>A0ABD3N3I0_9STRA</name>
<feature type="domain" description="Peptidase S1" evidence="4">
    <location>
        <begin position="29"/>
        <end position="299"/>
    </location>
</feature>
<protein>
    <recommendedName>
        <fullName evidence="4">Peptidase S1 domain-containing protein</fullName>
    </recommendedName>
</protein>
<evidence type="ECO:0000256" key="1">
    <source>
        <dbReference type="ARBA" id="ARBA00023026"/>
    </source>
</evidence>
<dbReference type="Gene3D" id="2.40.10.10">
    <property type="entry name" value="Trypsin-like serine proteases"/>
    <property type="match status" value="1"/>
</dbReference>
<dbReference type="EMBL" id="JALLBG020000039">
    <property type="protein sequence ID" value="KAL3770547.1"/>
    <property type="molecule type" value="Genomic_DNA"/>
</dbReference>
<sequence length="450" mass="47584">MIAGEMVPSSITVDAASSSPAWLSSSLRIIDGTAANELRYPYTVSISHYPDVPNFCGGTLIAPDVVLSAAHCNCALLFGDASSCDVAVGRNNISSPFYGEGEVLFFEMEIMHPDYDPASESDIGITRDNDFNLIFLTDTISDSTVFTNMLYLRLNDDASIPAVGTELTVVGWGDTAQDVYLDEYAPVLMETNLYSISNEECEQSTGYVQDVFLCSYDGMITDDMICAKGNGDSCQYEWIQSNVCSFSKNPPDWFNCADAVPAASIAPSQSPQLEEEGSSTMDPSVATSSPSASGVLSPCKMCEGKDILDDVEIPGTNGLTCEFASFSVSTFDASSEECTSFALAELTCCPNPPNDSESEGLVPCAFCEGKEILNDVEIPGMNGLTCEFTSFSASSFDASSGECTGLALVELACCPDHSGSSLQSGVGAIEPTSSTPPSPVDKFPPGYVSS</sequence>
<keyword evidence="1" id="KW-0843">Virulence</keyword>
<organism evidence="5 6">
    <name type="scientific">Discostella pseudostelligera</name>
    <dbReference type="NCBI Taxonomy" id="259834"/>
    <lineage>
        <taxon>Eukaryota</taxon>
        <taxon>Sar</taxon>
        <taxon>Stramenopiles</taxon>
        <taxon>Ochrophyta</taxon>
        <taxon>Bacillariophyta</taxon>
        <taxon>Coscinodiscophyceae</taxon>
        <taxon>Thalassiosirophycidae</taxon>
        <taxon>Stephanodiscales</taxon>
        <taxon>Stephanodiscaceae</taxon>
        <taxon>Discostella</taxon>
    </lineage>
</organism>
<dbReference type="SMART" id="SM00020">
    <property type="entry name" value="Tryp_SPc"/>
    <property type="match status" value="1"/>
</dbReference>
<dbReference type="Proteomes" id="UP001530293">
    <property type="component" value="Unassembled WGS sequence"/>
</dbReference>
<evidence type="ECO:0000259" key="4">
    <source>
        <dbReference type="PROSITE" id="PS50240"/>
    </source>
</evidence>
<dbReference type="InterPro" id="IPR001254">
    <property type="entry name" value="Trypsin_dom"/>
</dbReference>
<dbReference type="Pfam" id="PF00089">
    <property type="entry name" value="Trypsin"/>
    <property type="match status" value="1"/>
</dbReference>
<dbReference type="PANTHER" id="PTHR24276:SF91">
    <property type="entry name" value="AT26814P-RELATED"/>
    <property type="match status" value="1"/>
</dbReference>